<dbReference type="EMBL" id="LBQZ01000004">
    <property type="protein sequence ID" value="KKP89321.1"/>
    <property type="molecule type" value="Genomic_DNA"/>
</dbReference>
<dbReference type="InterPro" id="IPR050256">
    <property type="entry name" value="Glycosyltransferase_2"/>
</dbReference>
<feature type="transmembrane region" description="Helical" evidence="1">
    <location>
        <begin position="319"/>
        <end position="343"/>
    </location>
</feature>
<dbReference type="Pfam" id="PF26629">
    <property type="entry name" value="GT2_TM_C"/>
    <property type="match status" value="1"/>
</dbReference>
<protein>
    <submittedName>
        <fullName evidence="4">Dolichol phosphate mannosyltransferase or dolichol phosphate beta glucosyltrandferase</fullName>
    </submittedName>
</protein>
<dbReference type="InterPro" id="IPR058718">
    <property type="entry name" value="Agl6_TM_C"/>
</dbReference>
<dbReference type="Pfam" id="PF00535">
    <property type="entry name" value="Glycos_transf_2"/>
    <property type="match status" value="1"/>
</dbReference>
<evidence type="ECO:0000259" key="2">
    <source>
        <dbReference type="Pfam" id="PF00535"/>
    </source>
</evidence>
<organism evidence="4 5">
    <name type="scientific">Candidatus Nomurabacteria bacterium GW2011_GWC2_35_8</name>
    <dbReference type="NCBI Taxonomy" id="1618752"/>
    <lineage>
        <taxon>Bacteria</taxon>
        <taxon>Candidatus Nomuraibacteriota</taxon>
    </lineage>
</organism>
<evidence type="ECO:0000259" key="3">
    <source>
        <dbReference type="Pfam" id="PF26629"/>
    </source>
</evidence>
<dbReference type="PANTHER" id="PTHR48090">
    <property type="entry name" value="UNDECAPRENYL-PHOSPHATE 4-DEOXY-4-FORMAMIDO-L-ARABINOSE TRANSFERASE-RELATED"/>
    <property type="match status" value="1"/>
</dbReference>
<gene>
    <name evidence="4" type="ORF">UR91_C0004G0015</name>
</gene>
<keyword evidence="1" id="KW-0472">Membrane</keyword>
<dbReference type="CDD" id="cd04179">
    <property type="entry name" value="DPM_DPG-synthase_like"/>
    <property type="match status" value="1"/>
</dbReference>
<accession>A0A0G0DKH8</accession>
<keyword evidence="4" id="KW-0808">Transferase</keyword>
<feature type="transmembrane region" description="Helical" evidence="1">
    <location>
        <begin position="234"/>
        <end position="257"/>
    </location>
</feature>
<sequence>MNQQLEISIILPCLDEEKSIAKCLNEIKENIERYSLNAEIIVVDNNSEDKTKDIANSFINNISNLKIITEKTRGYGSACLAGLYSAKGKYFFIADSDGTYDFSEIPRFLEKLREGNDLVVGNRFSGKIKDDSMSWHHRYIGNPFLSFLVKWFFKVKINDIHCGARAISKKAFEKITLYTSGMEFASEMIIKSAKIDLKITEIPIEYSKRIGDSKLNSFKDGWRHLRFILLYSPLYLFLAPGIFFSLFGVIFITIFYFTQPKIFELQFYIHPMFLFSTMIILGYQLIIFSGFAKIYAITHLGDNDETIQLLFKKITLEKAGLLGLIVATIGISIYIFILIKWISSDFNSLNETKNSIIALTLLVIGIQTFFSAFMFSILGIKEK</sequence>
<name>A0A0G0DKH8_9BACT</name>
<evidence type="ECO:0000256" key="1">
    <source>
        <dbReference type="SAM" id="Phobius"/>
    </source>
</evidence>
<dbReference type="AlphaFoldDB" id="A0A0G0DKH8"/>
<keyword evidence="1" id="KW-0812">Transmembrane</keyword>
<comment type="caution">
    <text evidence="4">The sequence shown here is derived from an EMBL/GenBank/DDBJ whole genome shotgun (WGS) entry which is preliminary data.</text>
</comment>
<reference evidence="4 5" key="1">
    <citation type="journal article" date="2015" name="Nature">
        <title>rRNA introns, odd ribosomes, and small enigmatic genomes across a large radiation of phyla.</title>
        <authorList>
            <person name="Brown C.T."/>
            <person name="Hug L.A."/>
            <person name="Thomas B.C."/>
            <person name="Sharon I."/>
            <person name="Castelle C.J."/>
            <person name="Singh A."/>
            <person name="Wilkins M.J."/>
            <person name="Williams K.H."/>
            <person name="Banfield J.F."/>
        </authorList>
    </citation>
    <scope>NUCLEOTIDE SEQUENCE [LARGE SCALE GENOMIC DNA]</scope>
</reference>
<evidence type="ECO:0000313" key="4">
    <source>
        <dbReference type="EMBL" id="KKP89321.1"/>
    </source>
</evidence>
<feature type="domain" description="Glycosyltransferase 2-like" evidence="2">
    <location>
        <begin position="8"/>
        <end position="175"/>
    </location>
</feature>
<dbReference type="InterPro" id="IPR001173">
    <property type="entry name" value="Glyco_trans_2-like"/>
</dbReference>
<feature type="transmembrane region" description="Helical" evidence="1">
    <location>
        <begin position="355"/>
        <end position="380"/>
    </location>
</feature>
<dbReference type="GO" id="GO:0016757">
    <property type="term" value="F:glycosyltransferase activity"/>
    <property type="evidence" value="ECO:0007669"/>
    <property type="project" value="UniProtKB-KW"/>
</dbReference>
<dbReference type="SUPFAM" id="SSF53448">
    <property type="entry name" value="Nucleotide-diphospho-sugar transferases"/>
    <property type="match status" value="1"/>
</dbReference>
<keyword evidence="1" id="KW-1133">Transmembrane helix</keyword>
<keyword evidence="4" id="KW-0328">Glycosyltransferase</keyword>
<dbReference type="Gene3D" id="3.90.550.10">
    <property type="entry name" value="Spore Coat Polysaccharide Biosynthesis Protein SpsA, Chain A"/>
    <property type="match status" value="1"/>
</dbReference>
<dbReference type="PANTHER" id="PTHR48090:SF7">
    <property type="entry name" value="RFBJ PROTEIN"/>
    <property type="match status" value="1"/>
</dbReference>
<proteinExistence type="predicted"/>
<feature type="domain" description="Low-salt glycan biosynthesis hexosyltransferase Agl6 C-terminal transmembrane region" evidence="3">
    <location>
        <begin position="291"/>
        <end position="379"/>
    </location>
</feature>
<feature type="transmembrane region" description="Helical" evidence="1">
    <location>
        <begin position="269"/>
        <end position="298"/>
    </location>
</feature>
<evidence type="ECO:0000313" key="5">
    <source>
        <dbReference type="Proteomes" id="UP000034798"/>
    </source>
</evidence>
<dbReference type="InterPro" id="IPR029044">
    <property type="entry name" value="Nucleotide-diphossugar_trans"/>
</dbReference>
<dbReference type="Proteomes" id="UP000034798">
    <property type="component" value="Unassembled WGS sequence"/>
</dbReference>